<dbReference type="InterPro" id="IPR023205">
    <property type="entry name" value="DsbA/DsbL"/>
</dbReference>
<evidence type="ECO:0000256" key="1">
    <source>
        <dbReference type="ARBA" id="ARBA00004418"/>
    </source>
</evidence>
<accession>A0A918NZS1</accession>
<comment type="similarity">
    <text evidence="2">Belongs to the thioredoxin family. DsbA subfamily.</text>
</comment>
<dbReference type="GO" id="GO:0016491">
    <property type="term" value="F:oxidoreductase activity"/>
    <property type="evidence" value="ECO:0007669"/>
    <property type="project" value="InterPro"/>
</dbReference>
<dbReference type="InterPro" id="IPR013766">
    <property type="entry name" value="Thioredoxin_domain"/>
</dbReference>
<evidence type="ECO:0000256" key="7">
    <source>
        <dbReference type="PIRNR" id="PIRNR001488"/>
    </source>
</evidence>
<organism evidence="11 12">
    <name type="scientific">Paludibacterium paludis</name>
    <dbReference type="NCBI Taxonomy" id="1225769"/>
    <lineage>
        <taxon>Bacteria</taxon>
        <taxon>Pseudomonadati</taxon>
        <taxon>Pseudomonadota</taxon>
        <taxon>Betaproteobacteria</taxon>
        <taxon>Neisseriales</taxon>
        <taxon>Chromobacteriaceae</taxon>
        <taxon>Paludibacterium</taxon>
    </lineage>
</organism>
<dbReference type="InterPro" id="IPR001853">
    <property type="entry name" value="DSBA-like_thioredoxin_dom"/>
</dbReference>
<dbReference type="PIRSF" id="PIRSF001488">
    <property type="entry name" value="Tdi_protein"/>
    <property type="match status" value="1"/>
</dbReference>
<evidence type="ECO:0000256" key="5">
    <source>
        <dbReference type="ARBA" id="ARBA00023157"/>
    </source>
</evidence>
<keyword evidence="3 9" id="KW-0732">Signal</keyword>
<feature type="disulfide bond" description="Redox-active" evidence="8">
    <location>
        <begin position="51"/>
        <end position="54"/>
    </location>
</feature>
<evidence type="ECO:0000256" key="8">
    <source>
        <dbReference type="PIRSR" id="PIRSR001488-1"/>
    </source>
</evidence>
<dbReference type="PANTHER" id="PTHR35891:SF3">
    <property type="entry name" value="THIOL:DISULFIDE INTERCHANGE PROTEIN DSBL"/>
    <property type="match status" value="1"/>
</dbReference>
<name>A0A918NZS1_9NEIS</name>
<evidence type="ECO:0000313" key="12">
    <source>
        <dbReference type="Proteomes" id="UP000645257"/>
    </source>
</evidence>
<evidence type="ECO:0000256" key="3">
    <source>
        <dbReference type="ARBA" id="ARBA00022729"/>
    </source>
</evidence>
<dbReference type="Gene3D" id="3.40.30.10">
    <property type="entry name" value="Glutaredoxin"/>
    <property type="match status" value="1"/>
</dbReference>
<dbReference type="SUPFAM" id="SSF52833">
    <property type="entry name" value="Thioredoxin-like"/>
    <property type="match status" value="1"/>
</dbReference>
<evidence type="ECO:0000313" key="11">
    <source>
        <dbReference type="EMBL" id="GGY08286.1"/>
    </source>
</evidence>
<feature type="signal peptide" evidence="9">
    <location>
        <begin position="1"/>
        <end position="18"/>
    </location>
</feature>
<dbReference type="CDD" id="cd03019">
    <property type="entry name" value="DsbA_DsbA"/>
    <property type="match status" value="1"/>
</dbReference>
<reference evidence="11" key="1">
    <citation type="journal article" date="2014" name="Int. J. Syst. Evol. Microbiol.">
        <title>Complete genome sequence of Corynebacterium casei LMG S-19264T (=DSM 44701T), isolated from a smear-ripened cheese.</title>
        <authorList>
            <consortium name="US DOE Joint Genome Institute (JGI-PGF)"/>
            <person name="Walter F."/>
            <person name="Albersmeier A."/>
            <person name="Kalinowski J."/>
            <person name="Ruckert C."/>
        </authorList>
    </citation>
    <scope>NUCLEOTIDE SEQUENCE</scope>
    <source>
        <strain evidence="11">KCTC 32182</strain>
    </source>
</reference>
<keyword evidence="12" id="KW-1185">Reference proteome</keyword>
<evidence type="ECO:0000256" key="6">
    <source>
        <dbReference type="ARBA" id="ARBA00023284"/>
    </source>
</evidence>
<feature type="domain" description="Thioredoxin" evidence="10">
    <location>
        <begin position="9"/>
        <end position="149"/>
    </location>
</feature>
<keyword evidence="5 7" id="KW-1015">Disulfide bond</keyword>
<keyword evidence="6" id="KW-0676">Redox-active center</keyword>
<proteinExistence type="inferred from homology"/>
<evidence type="ECO:0000256" key="9">
    <source>
        <dbReference type="SAM" id="SignalP"/>
    </source>
</evidence>
<comment type="caution">
    <text evidence="11">The sequence shown here is derived from an EMBL/GenBank/DDBJ whole genome shotgun (WGS) entry which is preliminary data.</text>
</comment>
<protein>
    <recommendedName>
        <fullName evidence="7">Thiol:disulfide interchange protein</fullName>
    </recommendedName>
</protein>
<dbReference type="PROSITE" id="PS51352">
    <property type="entry name" value="THIOREDOXIN_2"/>
    <property type="match status" value="1"/>
</dbReference>
<dbReference type="InterPro" id="IPR050824">
    <property type="entry name" value="Thiol_disulfide_DsbA"/>
</dbReference>
<evidence type="ECO:0000256" key="2">
    <source>
        <dbReference type="ARBA" id="ARBA00005791"/>
    </source>
</evidence>
<dbReference type="PANTHER" id="PTHR35891">
    <property type="entry name" value="THIOL:DISULFIDE INTERCHANGE PROTEIN DSBA"/>
    <property type="match status" value="1"/>
</dbReference>
<keyword evidence="4 7" id="KW-0574">Periplasm</keyword>
<evidence type="ECO:0000259" key="10">
    <source>
        <dbReference type="PROSITE" id="PS51352"/>
    </source>
</evidence>
<feature type="chain" id="PRO_5036966415" description="Thiol:disulfide interchange protein" evidence="9">
    <location>
        <begin position="19"/>
        <end position="205"/>
    </location>
</feature>
<reference evidence="11" key="2">
    <citation type="submission" date="2020-09" db="EMBL/GenBank/DDBJ databases">
        <authorList>
            <person name="Sun Q."/>
            <person name="Kim S."/>
        </authorList>
    </citation>
    <scope>NUCLEOTIDE SEQUENCE</scope>
    <source>
        <strain evidence="11">KCTC 32182</strain>
    </source>
</reference>
<comment type="subcellular location">
    <subcellularLocation>
        <location evidence="1 7">Periplasm</location>
    </subcellularLocation>
</comment>
<dbReference type="GO" id="GO:0042597">
    <property type="term" value="C:periplasmic space"/>
    <property type="evidence" value="ECO:0007669"/>
    <property type="project" value="UniProtKB-SubCell"/>
</dbReference>
<dbReference type="Proteomes" id="UP000645257">
    <property type="component" value="Unassembled WGS sequence"/>
</dbReference>
<gene>
    <name evidence="11" type="primary">dsbA-2</name>
    <name evidence="11" type="ORF">GCM10011289_08750</name>
</gene>
<dbReference type="AlphaFoldDB" id="A0A918NZS1"/>
<dbReference type="Pfam" id="PF01323">
    <property type="entry name" value="DSBA"/>
    <property type="match status" value="1"/>
</dbReference>
<sequence length="205" mass="23189">MKKMFLLALMMLSGAANAAIQQGQDYDLLPAPQPVSNPRKVEVLEFFQYGCIHCLKLEPAMNAWLKKKPAFVEFKRVHVVWQKPMEGLARLYATEQATGTEPRLHADAFDAVMNKRMNLGDEAILAEWLKGRPGVNVPQFMQTYKSFGVNAEVARWTQATRDYSIEGTPTIVVGGKYALKTFGPEKLIPNMVEMIMKVKKEQNIR</sequence>
<dbReference type="RefSeq" id="WP_189531604.1">
    <property type="nucleotide sequence ID" value="NZ_BMYX01000003.1"/>
</dbReference>
<dbReference type="InterPro" id="IPR036249">
    <property type="entry name" value="Thioredoxin-like_sf"/>
</dbReference>
<evidence type="ECO:0000256" key="4">
    <source>
        <dbReference type="ARBA" id="ARBA00022764"/>
    </source>
</evidence>
<dbReference type="EMBL" id="BMYX01000003">
    <property type="protein sequence ID" value="GGY08286.1"/>
    <property type="molecule type" value="Genomic_DNA"/>
</dbReference>